<evidence type="ECO:0000313" key="7">
    <source>
        <dbReference type="Proteomes" id="UP001205890"/>
    </source>
</evidence>
<dbReference type="PROSITE" id="PS51677">
    <property type="entry name" value="NODB"/>
    <property type="match status" value="1"/>
</dbReference>
<dbReference type="Proteomes" id="UP001205890">
    <property type="component" value="Unassembled WGS sequence"/>
</dbReference>
<feature type="domain" description="NodB homology" evidence="5">
    <location>
        <begin position="74"/>
        <end position="294"/>
    </location>
</feature>
<reference evidence="6 7" key="1">
    <citation type="submission" date="2022-07" db="EMBL/GenBank/DDBJ databases">
        <authorList>
            <person name="Li W.-J."/>
            <person name="Deng Q.-Q."/>
        </authorList>
    </citation>
    <scope>NUCLEOTIDE SEQUENCE [LARGE SCALE GENOMIC DNA]</scope>
    <source>
        <strain evidence="6 7">SYSU M60028</strain>
    </source>
</reference>
<comment type="similarity">
    <text evidence="2">Belongs to the polysaccharide deacetylase family.</text>
</comment>
<dbReference type="InterPro" id="IPR002509">
    <property type="entry name" value="NODB_dom"/>
</dbReference>
<dbReference type="CDD" id="cd10979">
    <property type="entry name" value="CE4_PuuE_like"/>
    <property type="match status" value="1"/>
</dbReference>
<dbReference type="InterPro" id="IPR011330">
    <property type="entry name" value="Glyco_hydro/deAcase_b/a-brl"/>
</dbReference>
<dbReference type="EMBL" id="JANCLU010000012">
    <property type="protein sequence ID" value="MCP8939466.1"/>
    <property type="molecule type" value="Genomic_DNA"/>
</dbReference>
<dbReference type="PANTHER" id="PTHR43123:SF4">
    <property type="entry name" value="POLYSACCHARIDE DEACETYLASE"/>
    <property type="match status" value="1"/>
</dbReference>
<sequence length="307" mass="34562">MALGEDYLNYPWRRHGMDHDRYPWSNLFERKPVTWPNGARVALWITPAVQWFPLDMTSKPFAMPGGLTMPFPDLRHYTNRDYGNRVGIYRILDVLAERKLPASVAVNGAIAERYPSLVRDIVAAGHEIVAHGLDMGHAHHSGLAPDAENEIVARTLRLLREASGQEVTGWLSPGRAQSHATPDLLAENGVAYCCDWANDDMPFEMSTRGGPLLAMPLAYETDDRVVMLDFHHTEDSWAEQVKDRFDVLYREAESHGGRIVSIPLHAWVTGVPYRIGKLREVLDHILAHEDVWPATGRDIVAAFRSQA</sequence>
<evidence type="ECO:0000256" key="2">
    <source>
        <dbReference type="ARBA" id="ARBA00010973"/>
    </source>
</evidence>
<evidence type="ECO:0000313" key="6">
    <source>
        <dbReference type="EMBL" id="MCP8939466.1"/>
    </source>
</evidence>
<dbReference type="Pfam" id="PF01522">
    <property type="entry name" value="Polysacc_deac_1"/>
    <property type="match status" value="1"/>
</dbReference>
<evidence type="ECO:0000256" key="4">
    <source>
        <dbReference type="ARBA" id="ARBA00032976"/>
    </source>
</evidence>
<comment type="caution">
    <text evidence="6">The sequence shown here is derived from an EMBL/GenBank/DDBJ whole genome shotgun (WGS) entry which is preliminary data.</text>
</comment>
<evidence type="ECO:0000259" key="5">
    <source>
        <dbReference type="PROSITE" id="PS51677"/>
    </source>
</evidence>
<organism evidence="6 7">
    <name type="scientific">Alsobacter ponti</name>
    <dbReference type="NCBI Taxonomy" id="2962936"/>
    <lineage>
        <taxon>Bacteria</taxon>
        <taxon>Pseudomonadati</taxon>
        <taxon>Pseudomonadota</taxon>
        <taxon>Alphaproteobacteria</taxon>
        <taxon>Hyphomicrobiales</taxon>
        <taxon>Alsobacteraceae</taxon>
        <taxon>Alsobacter</taxon>
    </lineage>
</organism>
<proteinExistence type="inferred from homology"/>
<evidence type="ECO:0000256" key="1">
    <source>
        <dbReference type="ARBA" id="ARBA00003236"/>
    </source>
</evidence>
<evidence type="ECO:0000256" key="3">
    <source>
        <dbReference type="ARBA" id="ARBA00020071"/>
    </source>
</evidence>
<keyword evidence="7" id="KW-1185">Reference proteome</keyword>
<dbReference type="RefSeq" id="WP_254743005.1">
    <property type="nucleotide sequence ID" value="NZ_JANCLU010000012.1"/>
</dbReference>
<dbReference type="SUPFAM" id="SSF88713">
    <property type="entry name" value="Glycoside hydrolase/deacetylase"/>
    <property type="match status" value="1"/>
</dbReference>
<protein>
    <recommendedName>
        <fullName evidence="3">Chitooligosaccharide deacetylase</fullName>
    </recommendedName>
    <alternativeName>
        <fullName evidence="4">Nodulation protein B</fullName>
    </alternativeName>
</protein>
<dbReference type="Gene3D" id="3.20.20.370">
    <property type="entry name" value="Glycoside hydrolase/deacetylase"/>
    <property type="match status" value="1"/>
</dbReference>
<dbReference type="PANTHER" id="PTHR43123">
    <property type="entry name" value="POLYSACCHARIDE DEACETYLASE-RELATED"/>
    <property type="match status" value="1"/>
</dbReference>
<name>A0ABT1LD80_9HYPH</name>
<accession>A0ABT1LD80</accession>
<comment type="function">
    <text evidence="1">Is involved in generating a small heat-stable compound (Nod), an acylated oligomer of N-acetylglucosamine, that stimulates mitosis in various plant protoplasts.</text>
</comment>
<gene>
    <name evidence="6" type="ORF">NK718_13150</name>
</gene>